<reference evidence="6" key="1">
    <citation type="journal article" date="2018" name="Science">
        <title>A primordial and reversible TCA cycle in a facultatively chemolithoautotrophic thermophile.</title>
        <authorList>
            <person name="Nunoura T."/>
            <person name="Chikaraishi Y."/>
            <person name="Izaki R."/>
            <person name="Suwa T."/>
            <person name="Sato T."/>
            <person name="Harada T."/>
            <person name="Mori K."/>
            <person name="Kato Y."/>
            <person name="Miyazaki M."/>
            <person name="Shimamura S."/>
            <person name="Yanagawa K."/>
            <person name="Shuto A."/>
            <person name="Ohkouchi N."/>
            <person name="Fujita N."/>
            <person name="Takaki Y."/>
            <person name="Atomi H."/>
            <person name="Takai K."/>
        </authorList>
    </citation>
    <scope>NUCLEOTIDE SEQUENCE [LARGE SCALE GENOMIC DNA]</scope>
    <source>
        <strain evidence="6">DSM 17441 / JCM 13301 / NBRC 103674 / ABI70S6</strain>
    </source>
</reference>
<evidence type="ECO:0000259" key="4">
    <source>
        <dbReference type="PROSITE" id="PS51379"/>
    </source>
</evidence>
<dbReference type="Gene3D" id="1.10.1060.10">
    <property type="entry name" value="Alpha-helical ferredoxin"/>
    <property type="match status" value="1"/>
</dbReference>
<dbReference type="PANTHER" id="PTHR43100:SF1">
    <property type="entry name" value="GLUTAMATE SYNTHASE [NADPH] SMALL CHAIN"/>
    <property type="match status" value="1"/>
</dbReference>
<dbReference type="Gene3D" id="3.50.50.60">
    <property type="entry name" value="FAD/NAD(P)-binding domain"/>
    <property type="match status" value="1"/>
</dbReference>
<name>A0A0S3QTB1_THET7</name>
<dbReference type="GO" id="GO:0046872">
    <property type="term" value="F:metal ion binding"/>
    <property type="evidence" value="ECO:0007669"/>
    <property type="project" value="UniProtKB-KW"/>
</dbReference>
<keyword evidence="1" id="KW-0479">Metal-binding</keyword>
<sequence length="499" mass="55057">MDITLLRSFSTTRRIKTGTWSQYQPVFLNAFSPCIEGCPASIDIPKVYSFFLKGDVKGAALTLLEFNPFPSITGRVCPHFCQERCNRGQYDEPVNIRGIEKYLGDVILEEKIFPPKKVYGAGRALVVGSGPAGLSAAWYLSLSGYEVTVFEELDHPGGVLYWGIPSFRLDRSVLDANLKRLEEVGVNFETGRKVVPDELSSLSEVYHLVVIATGLTKPRKLPIDGIENAIMGIDFLKKYNLGNISSFPKKAVVIGGGNVAIDVARVLAREGTEVKVVCVEPYEEMPAIREEVSQAQAEGVKIVPSTGVKRIEKANGTFVLELAPVEIIGESQRIKQVVYKGGPYQENCGMVIAAFGQEPEFFDWSGEIAGDLVLGPSTVVQAIASGRDTVYRLLRYNGGIVEPSRERLEVVNFESLNTDYFSHEPASVDISTVDDALREMSRCFSCGYCNQCGNCYIFCPDVAVLWTDAFPEVDTDHCKGCGICTEECPRNIILMKRKY</sequence>
<evidence type="ECO:0000256" key="2">
    <source>
        <dbReference type="ARBA" id="ARBA00023004"/>
    </source>
</evidence>
<keyword evidence="3" id="KW-0411">Iron-sulfur</keyword>
<dbReference type="InterPro" id="IPR051394">
    <property type="entry name" value="Glutamate_Synthase"/>
</dbReference>
<evidence type="ECO:0000313" key="6">
    <source>
        <dbReference type="Proteomes" id="UP000063234"/>
    </source>
</evidence>
<dbReference type="GO" id="GO:0016491">
    <property type="term" value="F:oxidoreductase activity"/>
    <property type="evidence" value="ECO:0007669"/>
    <property type="project" value="InterPro"/>
</dbReference>
<evidence type="ECO:0000256" key="3">
    <source>
        <dbReference type="ARBA" id="ARBA00023014"/>
    </source>
</evidence>
<dbReference type="Pfam" id="PF14691">
    <property type="entry name" value="Fer4_20"/>
    <property type="match status" value="1"/>
</dbReference>
<dbReference type="Pfam" id="PF00037">
    <property type="entry name" value="Fer4"/>
    <property type="match status" value="1"/>
</dbReference>
<dbReference type="SUPFAM" id="SSF51971">
    <property type="entry name" value="Nucleotide-binding domain"/>
    <property type="match status" value="1"/>
</dbReference>
<organism evidence="5 6">
    <name type="scientific">Thermosulfidibacter takaii (strain DSM 17441 / JCM 13301 / NBRC 103674 / ABI70S6)</name>
    <dbReference type="NCBI Taxonomy" id="1298851"/>
    <lineage>
        <taxon>Bacteria</taxon>
        <taxon>Pseudomonadati</taxon>
        <taxon>Thermosulfidibacterota</taxon>
        <taxon>Thermosulfidibacteria</taxon>
        <taxon>Thermosulfidibacterales</taxon>
        <taxon>Thermosulfidibacteraceae</taxon>
    </lineage>
</organism>
<dbReference type="Pfam" id="PF07992">
    <property type="entry name" value="Pyr_redox_2"/>
    <property type="match status" value="1"/>
</dbReference>
<keyword evidence="2" id="KW-0408">Iron</keyword>
<dbReference type="SUPFAM" id="SSF46548">
    <property type="entry name" value="alpha-helical ferredoxin"/>
    <property type="match status" value="1"/>
</dbReference>
<dbReference type="InterPro" id="IPR009051">
    <property type="entry name" value="Helical_ferredxn"/>
</dbReference>
<evidence type="ECO:0000313" key="5">
    <source>
        <dbReference type="EMBL" id="BAT71568.1"/>
    </source>
</evidence>
<dbReference type="EMBL" id="AP013035">
    <property type="protein sequence ID" value="BAT71568.1"/>
    <property type="molecule type" value="Genomic_DNA"/>
</dbReference>
<evidence type="ECO:0000256" key="1">
    <source>
        <dbReference type="ARBA" id="ARBA00022723"/>
    </source>
</evidence>
<dbReference type="InterPro" id="IPR028261">
    <property type="entry name" value="DPD_II"/>
</dbReference>
<dbReference type="GO" id="GO:0051536">
    <property type="term" value="F:iron-sulfur cluster binding"/>
    <property type="evidence" value="ECO:0007669"/>
    <property type="project" value="UniProtKB-KW"/>
</dbReference>
<keyword evidence="6" id="KW-1185">Reference proteome</keyword>
<dbReference type="Proteomes" id="UP000063234">
    <property type="component" value="Chromosome"/>
</dbReference>
<dbReference type="AlphaFoldDB" id="A0A0S3QTB1"/>
<dbReference type="InterPro" id="IPR023753">
    <property type="entry name" value="FAD/NAD-binding_dom"/>
</dbReference>
<gene>
    <name evidence="5" type="ORF">TST_0765</name>
</gene>
<dbReference type="STRING" id="1298851.TST_0765"/>
<feature type="domain" description="4Fe-4S ferredoxin-type" evidence="4">
    <location>
        <begin position="469"/>
        <end position="498"/>
    </location>
</feature>
<dbReference type="InterPro" id="IPR017896">
    <property type="entry name" value="4Fe4S_Fe-S-bd"/>
</dbReference>
<dbReference type="OrthoDB" id="9803192at2"/>
<dbReference type="Gene3D" id="3.30.70.20">
    <property type="match status" value="1"/>
</dbReference>
<dbReference type="PANTHER" id="PTHR43100">
    <property type="entry name" value="GLUTAMATE SYNTHASE [NADPH] SMALL CHAIN"/>
    <property type="match status" value="1"/>
</dbReference>
<dbReference type="PRINTS" id="PR00419">
    <property type="entry name" value="ADXRDTASE"/>
</dbReference>
<dbReference type="KEGG" id="ttk:TST_0765"/>
<dbReference type="RefSeq" id="WP_068549566.1">
    <property type="nucleotide sequence ID" value="NZ_AP013035.1"/>
</dbReference>
<protein>
    <recommendedName>
        <fullName evidence="4">4Fe-4S ferredoxin-type domain-containing protein</fullName>
    </recommendedName>
</protein>
<dbReference type="InterPro" id="IPR017900">
    <property type="entry name" value="4Fe4S_Fe_S_CS"/>
</dbReference>
<dbReference type="PROSITE" id="PS51379">
    <property type="entry name" value="4FE4S_FER_2"/>
    <property type="match status" value="1"/>
</dbReference>
<proteinExistence type="predicted"/>
<dbReference type="InterPro" id="IPR036188">
    <property type="entry name" value="FAD/NAD-bd_sf"/>
</dbReference>
<accession>A0A0S3QTB1</accession>
<dbReference type="Gene3D" id="3.40.50.720">
    <property type="entry name" value="NAD(P)-binding Rossmann-like Domain"/>
    <property type="match status" value="1"/>
</dbReference>
<dbReference type="SUPFAM" id="SSF54862">
    <property type="entry name" value="4Fe-4S ferredoxins"/>
    <property type="match status" value="1"/>
</dbReference>
<dbReference type="PROSITE" id="PS00198">
    <property type="entry name" value="4FE4S_FER_1"/>
    <property type="match status" value="1"/>
</dbReference>